<dbReference type="GO" id="GO:0004523">
    <property type="term" value="F:RNA-DNA hybrid ribonuclease activity"/>
    <property type="evidence" value="ECO:0007669"/>
    <property type="project" value="InterPro"/>
</dbReference>
<dbReference type="InterPro" id="IPR002156">
    <property type="entry name" value="RNaseH_domain"/>
</dbReference>
<keyword evidence="3" id="KW-1185">Reference proteome</keyword>
<dbReference type="Proteomes" id="UP001459277">
    <property type="component" value="Unassembled WGS sequence"/>
</dbReference>
<protein>
    <recommendedName>
        <fullName evidence="1">RNase H type-1 domain-containing protein</fullName>
    </recommendedName>
</protein>
<feature type="domain" description="RNase H type-1" evidence="1">
    <location>
        <begin position="52"/>
        <end position="122"/>
    </location>
</feature>
<evidence type="ECO:0000313" key="3">
    <source>
        <dbReference type="Proteomes" id="UP001459277"/>
    </source>
</evidence>
<organism evidence="2 3">
    <name type="scientific">Lithocarpus litseifolius</name>
    <dbReference type="NCBI Taxonomy" id="425828"/>
    <lineage>
        <taxon>Eukaryota</taxon>
        <taxon>Viridiplantae</taxon>
        <taxon>Streptophyta</taxon>
        <taxon>Embryophyta</taxon>
        <taxon>Tracheophyta</taxon>
        <taxon>Spermatophyta</taxon>
        <taxon>Magnoliopsida</taxon>
        <taxon>eudicotyledons</taxon>
        <taxon>Gunneridae</taxon>
        <taxon>Pentapetalae</taxon>
        <taxon>rosids</taxon>
        <taxon>fabids</taxon>
        <taxon>Fagales</taxon>
        <taxon>Fagaceae</taxon>
        <taxon>Lithocarpus</taxon>
    </lineage>
</organism>
<reference evidence="2 3" key="1">
    <citation type="submission" date="2024-01" db="EMBL/GenBank/DDBJ databases">
        <title>A telomere-to-telomere, gap-free genome of sweet tea (Lithocarpus litseifolius).</title>
        <authorList>
            <person name="Zhou J."/>
        </authorList>
    </citation>
    <scope>NUCLEOTIDE SEQUENCE [LARGE SCALE GENOMIC DNA]</scope>
    <source>
        <strain evidence="2">Zhou-2022a</strain>
        <tissue evidence="2">Leaf</tissue>
    </source>
</reference>
<proteinExistence type="predicted"/>
<dbReference type="EMBL" id="JAZDWU010000005">
    <property type="protein sequence ID" value="KAL0001817.1"/>
    <property type="molecule type" value="Genomic_DNA"/>
</dbReference>
<evidence type="ECO:0000259" key="1">
    <source>
        <dbReference type="Pfam" id="PF13456"/>
    </source>
</evidence>
<dbReference type="AlphaFoldDB" id="A0AAW2CWF0"/>
<evidence type="ECO:0000313" key="2">
    <source>
        <dbReference type="EMBL" id="KAL0001817.1"/>
    </source>
</evidence>
<gene>
    <name evidence="2" type="ORF">SO802_015598</name>
</gene>
<dbReference type="GO" id="GO:0003676">
    <property type="term" value="F:nucleic acid binding"/>
    <property type="evidence" value="ECO:0007669"/>
    <property type="project" value="InterPro"/>
</dbReference>
<comment type="caution">
    <text evidence="2">The sequence shown here is derived from an EMBL/GenBank/DDBJ whole genome shotgun (WGS) entry which is preliminary data.</text>
</comment>
<name>A0AAW2CWF0_9ROSI</name>
<accession>A0AAW2CWF0</accession>
<dbReference type="Pfam" id="PF13456">
    <property type="entry name" value="RVT_3"/>
    <property type="match status" value="1"/>
</dbReference>
<sequence length="125" mass="14075">MRMQSMLFGDVFQSRSLPDSLDAEIFAMVTHGDSWISPFHAPFKINFNEALFKDISASGLRVVICNNQWEAIGAMLEKISLPYSMVDMEALACRRVVIFAQELSIIEAEVEGDSTMVIDFISFED</sequence>